<dbReference type="OrthoDB" id="384721at2"/>
<reference evidence="2 3" key="1">
    <citation type="submission" date="2017-06" db="EMBL/GenBank/DDBJ databases">
        <authorList>
            <person name="Kim H.J."/>
            <person name="Triplett B.A."/>
        </authorList>
    </citation>
    <scope>NUCLEOTIDE SEQUENCE [LARGE SCALE GENOMIC DNA]</scope>
    <source>
        <strain evidence="2 3">DSM 25597</strain>
    </source>
</reference>
<dbReference type="Proteomes" id="UP000198379">
    <property type="component" value="Unassembled WGS sequence"/>
</dbReference>
<evidence type="ECO:0000313" key="2">
    <source>
        <dbReference type="EMBL" id="SNR47065.1"/>
    </source>
</evidence>
<dbReference type="SUPFAM" id="SSF51695">
    <property type="entry name" value="PLC-like phosphodiesterases"/>
    <property type="match status" value="1"/>
</dbReference>
<dbReference type="EMBL" id="FZNY01000001">
    <property type="protein sequence ID" value="SNR47065.1"/>
    <property type="molecule type" value="Genomic_DNA"/>
</dbReference>
<dbReference type="PANTHER" id="PTHR46211">
    <property type="entry name" value="GLYCEROPHOSPHORYL DIESTER PHOSPHODIESTERASE"/>
    <property type="match status" value="1"/>
</dbReference>
<dbReference type="GO" id="GO:0008081">
    <property type="term" value="F:phosphoric diester hydrolase activity"/>
    <property type="evidence" value="ECO:0007669"/>
    <property type="project" value="InterPro"/>
</dbReference>
<evidence type="ECO:0000259" key="1">
    <source>
        <dbReference type="PROSITE" id="PS51704"/>
    </source>
</evidence>
<accession>A0A238WKH6</accession>
<dbReference type="InterPro" id="IPR030395">
    <property type="entry name" value="GP_PDE_dom"/>
</dbReference>
<dbReference type="AlphaFoldDB" id="A0A238WKH6"/>
<dbReference type="PROSITE" id="PS51704">
    <property type="entry name" value="GP_PDE"/>
    <property type="match status" value="1"/>
</dbReference>
<dbReference type="GO" id="GO:0006629">
    <property type="term" value="P:lipid metabolic process"/>
    <property type="evidence" value="ECO:0007669"/>
    <property type="project" value="InterPro"/>
</dbReference>
<dbReference type="Gene3D" id="3.20.20.190">
    <property type="entry name" value="Phosphatidylinositol (PI) phosphodiesterase"/>
    <property type="match status" value="1"/>
</dbReference>
<dbReference type="RefSeq" id="WP_089370468.1">
    <property type="nucleotide sequence ID" value="NZ_BMEP01000003.1"/>
</dbReference>
<proteinExistence type="predicted"/>
<evidence type="ECO:0000313" key="3">
    <source>
        <dbReference type="Proteomes" id="UP000198379"/>
    </source>
</evidence>
<gene>
    <name evidence="2" type="ORF">SAMN06265376_1011177</name>
</gene>
<sequence>MKKIATWLTTRPIAHRGLHDGNLKIPENSLSAFAKAIKENYPIELDIQIIKDGTVIVFHDTDLKRVCNSSKKTKSLTKTTLKNHSLFNTSQTIPTLQEVLHFVKGQVPLLIEFKTHSLSKKLEKNTLSLLKEYKGDVALQSFNRSSVKWLSKQTHTYNVGQLAEPSTLIFPINHIYNYFQLNKRMSPDFVAYDIDDLPNKRVSYFKEKGVPILLWTARSQSQIELYKALYDTIIFEGFIPSL</sequence>
<dbReference type="InterPro" id="IPR017946">
    <property type="entry name" value="PLC-like_Pdiesterase_TIM-brl"/>
</dbReference>
<name>A0A238WKH6_9FLAO</name>
<dbReference type="Pfam" id="PF03009">
    <property type="entry name" value="GDPD"/>
    <property type="match status" value="1"/>
</dbReference>
<dbReference type="PANTHER" id="PTHR46211:SF1">
    <property type="entry name" value="GLYCEROPHOSPHODIESTER PHOSPHODIESTERASE, CYTOPLASMIC"/>
    <property type="match status" value="1"/>
</dbReference>
<organism evidence="2 3">
    <name type="scientific">Dokdonia pacifica</name>
    <dbReference type="NCBI Taxonomy" id="1627892"/>
    <lineage>
        <taxon>Bacteria</taxon>
        <taxon>Pseudomonadati</taxon>
        <taxon>Bacteroidota</taxon>
        <taxon>Flavobacteriia</taxon>
        <taxon>Flavobacteriales</taxon>
        <taxon>Flavobacteriaceae</taxon>
        <taxon>Dokdonia</taxon>
    </lineage>
</organism>
<feature type="domain" description="GP-PDE" evidence="1">
    <location>
        <begin position="10"/>
        <end position="242"/>
    </location>
</feature>
<protein>
    <submittedName>
        <fullName evidence="2">Glycerophosphoryl diester phosphodiesterase</fullName>
    </submittedName>
</protein>
<keyword evidence="3" id="KW-1185">Reference proteome</keyword>